<feature type="region of interest" description="Disordered" evidence="1">
    <location>
        <begin position="118"/>
        <end position="179"/>
    </location>
</feature>
<sequence length="179" mass="19379">MRARTPSPWVLAVLVAVAFLGQTLATHKANCPYKVRKLLSTQVGSFQCRTIGCEVRVQYITQLHPGCGPLVNCPKFGRQFAEIPSLVVDRQSAGLRAAGKLANELRVAPPASAWANHCRDNRTLPVKGKTPSKAAQGDTKPRPAQLDGPSTSSDVERLFLKKNGFDQSDTTGSIQSDRI</sequence>
<evidence type="ECO:0000256" key="2">
    <source>
        <dbReference type="SAM" id="SignalP"/>
    </source>
</evidence>
<evidence type="ECO:0000313" key="4">
    <source>
        <dbReference type="Proteomes" id="UP000235388"/>
    </source>
</evidence>
<accession>A0A2N5T3M8</accession>
<dbReference type="Proteomes" id="UP000235388">
    <property type="component" value="Unassembled WGS sequence"/>
</dbReference>
<feature type="compositionally biased region" description="Polar residues" evidence="1">
    <location>
        <begin position="165"/>
        <end position="179"/>
    </location>
</feature>
<keyword evidence="2" id="KW-0732">Signal</keyword>
<evidence type="ECO:0000313" key="3">
    <source>
        <dbReference type="EMBL" id="PLW20087.1"/>
    </source>
</evidence>
<name>A0A2N5T3M8_9BASI</name>
<feature type="chain" id="PRO_5014639649" description="Secreted protein" evidence="2">
    <location>
        <begin position="26"/>
        <end position="179"/>
    </location>
</feature>
<reference evidence="3 4" key="1">
    <citation type="submission" date="2017-11" db="EMBL/GenBank/DDBJ databases">
        <title>De novo assembly and phasing of dikaryotic genomes from two isolates of Puccinia coronata f. sp. avenae, the causal agent of oat crown rust.</title>
        <authorList>
            <person name="Miller M.E."/>
            <person name="Zhang Y."/>
            <person name="Omidvar V."/>
            <person name="Sperschneider J."/>
            <person name="Schwessinger B."/>
            <person name="Raley C."/>
            <person name="Palmer J.M."/>
            <person name="Garnica D."/>
            <person name="Upadhyaya N."/>
            <person name="Rathjen J."/>
            <person name="Taylor J.M."/>
            <person name="Park R.F."/>
            <person name="Dodds P.N."/>
            <person name="Hirsch C.D."/>
            <person name="Kianian S.F."/>
            <person name="Figueroa M."/>
        </authorList>
    </citation>
    <scope>NUCLEOTIDE SEQUENCE [LARGE SCALE GENOMIC DNA]</scope>
    <source>
        <strain evidence="3">12NC29</strain>
    </source>
</reference>
<evidence type="ECO:0008006" key="5">
    <source>
        <dbReference type="Google" id="ProtNLM"/>
    </source>
</evidence>
<dbReference type="EMBL" id="PGCJ01000803">
    <property type="protein sequence ID" value="PLW20087.1"/>
    <property type="molecule type" value="Genomic_DNA"/>
</dbReference>
<evidence type="ECO:0000256" key="1">
    <source>
        <dbReference type="SAM" id="MobiDB-lite"/>
    </source>
</evidence>
<comment type="caution">
    <text evidence="3">The sequence shown here is derived from an EMBL/GenBank/DDBJ whole genome shotgun (WGS) entry which is preliminary data.</text>
</comment>
<keyword evidence="4" id="KW-1185">Reference proteome</keyword>
<organism evidence="3 4">
    <name type="scientific">Puccinia coronata f. sp. avenae</name>
    <dbReference type="NCBI Taxonomy" id="200324"/>
    <lineage>
        <taxon>Eukaryota</taxon>
        <taxon>Fungi</taxon>
        <taxon>Dikarya</taxon>
        <taxon>Basidiomycota</taxon>
        <taxon>Pucciniomycotina</taxon>
        <taxon>Pucciniomycetes</taxon>
        <taxon>Pucciniales</taxon>
        <taxon>Pucciniaceae</taxon>
        <taxon>Puccinia</taxon>
    </lineage>
</organism>
<dbReference type="AlphaFoldDB" id="A0A2N5T3M8"/>
<protein>
    <recommendedName>
        <fullName evidence="5">Secreted protein</fullName>
    </recommendedName>
</protein>
<gene>
    <name evidence="3" type="ORF">PCANC_12056</name>
</gene>
<proteinExistence type="predicted"/>
<feature type="signal peptide" evidence="2">
    <location>
        <begin position="1"/>
        <end position="25"/>
    </location>
</feature>